<dbReference type="AlphaFoldDB" id="A0A060DIC7"/>
<sequence>MSSTLTNPPRRELQSFLDFPICTDLDQLDGHIGILGIPYGDPYSIDEVTNDQTNAPTWVRRYTERALRQLERWDFDIGGPLLGGKDIKVVDCGDVKANPRDLDLHYRNAEAVVRAMLAKGMLPIIIGGDHGIPIPVLRAYNDQGPITLVHIDAHLDWRDHVNGARGGYSSPIRRAAEMDHVGQIFQIGLRSAGSARPEEVEAAQAYGAVLIPDVELQDVGMKAVLDRIPDGGRYYLTIDADGMDPTIMPAVNGPAPGGVTYPQIRTLIHGLVKKGRVVGMDIVEITPKKDVNGITAITAGRIICNLIGKTIQAGYFDAK</sequence>
<dbReference type="Proteomes" id="UP001628281">
    <property type="component" value="Unassembled WGS sequence"/>
</dbReference>
<dbReference type="CDD" id="cd11589">
    <property type="entry name" value="Agmatinase_like_1"/>
    <property type="match status" value="1"/>
</dbReference>
<dbReference type="EMBL" id="CP007793">
    <property type="protein sequence ID" value="AIB12490.1"/>
    <property type="molecule type" value="Genomic_DNA"/>
</dbReference>
<dbReference type="Gene3D" id="3.40.800.10">
    <property type="entry name" value="Ureohydrolase domain"/>
    <property type="match status" value="1"/>
</dbReference>
<gene>
    <name evidence="4" type="ORF">ABAZ39_10885</name>
    <name evidence="5" type="ORF">ACJ41P_02195</name>
</gene>
<evidence type="ECO:0000313" key="4">
    <source>
        <dbReference type="EMBL" id="AIB12490.1"/>
    </source>
</evidence>
<dbReference type="KEGG" id="abq:ABAZ39_10885"/>
<accession>A0A060DIC7</accession>
<dbReference type="PROSITE" id="PS51409">
    <property type="entry name" value="ARGINASE_2"/>
    <property type="match status" value="1"/>
</dbReference>
<name>A0A060DIC7_9PROT</name>
<reference evidence="4 6" key="1">
    <citation type="journal article" date="2014" name="Genome Announc.">
        <title>Complete Genome Sequence of the Model Rhizosphere Strain Azospirillum brasilense Az39, Successfully Applied in Agriculture.</title>
        <authorList>
            <person name="Rivera D."/>
            <person name="Revale S."/>
            <person name="Molina R."/>
            <person name="Gualpa J."/>
            <person name="Puente M."/>
            <person name="Maroniche G."/>
            <person name="Paris G."/>
            <person name="Baker D."/>
            <person name="Clavijo B."/>
            <person name="McLay K."/>
            <person name="Spaepen S."/>
            <person name="Perticari A."/>
            <person name="Vazquez M."/>
            <person name="Wisniewski-Dye F."/>
            <person name="Watkins C."/>
            <person name="Martinez-Abarca F."/>
            <person name="Vanderleyden J."/>
            <person name="Cassan F."/>
        </authorList>
    </citation>
    <scope>NUCLEOTIDE SEQUENCE [LARGE SCALE GENOMIC DNA]</scope>
    <source>
        <strain evidence="4 6">Az39</strain>
    </source>
</reference>
<evidence type="ECO:0000313" key="7">
    <source>
        <dbReference type="Proteomes" id="UP001628281"/>
    </source>
</evidence>
<comment type="similarity">
    <text evidence="3">Belongs to the arginase family.</text>
</comment>
<keyword evidence="1" id="KW-0479">Metal-binding</keyword>
<dbReference type="EMBL" id="JBJLSN010000002">
    <property type="protein sequence ID" value="MFL7899918.1"/>
    <property type="molecule type" value="Genomic_DNA"/>
</dbReference>
<proteinExistence type="inferred from homology"/>
<dbReference type="InterPro" id="IPR023696">
    <property type="entry name" value="Ureohydrolase_dom_sf"/>
</dbReference>
<evidence type="ECO:0000256" key="1">
    <source>
        <dbReference type="ARBA" id="ARBA00022723"/>
    </source>
</evidence>
<protein>
    <submittedName>
        <fullName evidence="5">Agmatinase</fullName>
    </submittedName>
    <submittedName>
        <fullName evidence="4">Arginase</fullName>
    </submittedName>
</protein>
<dbReference type="PANTHER" id="PTHR11358:SF26">
    <property type="entry name" value="GUANIDINO ACID HYDROLASE, MITOCHONDRIAL"/>
    <property type="match status" value="1"/>
</dbReference>
<evidence type="ECO:0000256" key="2">
    <source>
        <dbReference type="ARBA" id="ARBA00022801"/>
    </source>
</evidence>
<organism evidence="4 6">
    <name type="scientific">Azospirillum argentinense</name>
    <dbReference type="NCBI Taxonomy" id="2970906"/>
    <lineage>
        <taxon>Bacteria</taxon>
        <taxon>Pseudomonadati</taxon>
        <taxon>Pseudomonadota</taxon>
        <taxon>Alphaproteobacteria</taxon>
        <taxon>Rhodospirillales</taxon>
        <taxon>Azospirillaceae</taxon>
        <taxon>Azospirillum</taxon>
    </lineage>
</organism>
<evidence type="ECO:0000256" key="3">
    <source>
        <dbReference type="PROSITE-ProRule" id="PRU00742"/>
    </source>
</evidence>
<evidence type="ECO:0000313" key="5">
    <source>
        <dbReference type="EMBL" id="MFL7899918.1"/>
    </source>
</evidence>
<dbReference type="GO" id="GO:0046872">
    <property type="term" value="F:metal ion binding"/>
    <property type="evidence" value="ECO:0007669"/>
    <property type="project" value="UniProtKB-KW"/>
</dbReference>
<dbReference type="Proteomes" id="UP000027186">
    <property type="component" value="Chromosome"/>
</dbReference>
<keyword evidence="7" id="KW-1185">Reference proteome</keyword>
<dbReference type="RefSeq" id="WP_038529236.1">
    <property type="nucleotide sequence ID" value="NZ_CP007793.1"/>
</dbReference>
<dbReference type="PANTHER" id="PTHR11358">
    <property type="entry name" value="ARGINASE/AGMATINASE"/>
    <property type="match status" value="1"/>
</dbReference>
<keyword evidence="2" id="KW-0378">Hydrolase</keyword>
<dbReference type="Pfam" id="PF00491">
    <property type="entry name" value="Arginase"/>
    <property type="match status" value="1"/>
</dbReference>
<reference evidence="5 7" key="2">
    <citation type="submission" date="2024-11" db="EMBL/GenBank/DDBJ databases">
        <title>Draft genome sequences of two bacteria associated to sugarcane roots in Colombia.</title>
        <authorList>
            <person name="Pardo-Diaz S."/>
            <person name="Masmela-Mendoza J."/>
            <person name="Delgadillo-Duran P."/>
            <person name="Bautista E.J."/>
            <person name="Rojas-Tapias D.F."/>
        </authorList>
    </citation>
    <scope>NUCLEOTIDE SEQUENCE [LARGE SCALE GENOMIC DNA]</scope>
    <source>
        <strain evidence="5 7">Ap18</strain>
    </source>
</reference>
<dbReference type="GO" id="GO:0008783">
    <property type="term" value="F:agmatinase activity"/>
    <property type="evidence" value="ECO:0007669"/>
    <property type="project" value="TreeGrafter"/>
</dbReference>
<dbReference type="GO" id="GO:0033389">
    <property type="term" value="P:putrescine biosynthetic process from arginine, via agmatine"/>
    <property type="evidence" value="ECO:0007669"/>
    <property type="project" value="TreeGrafter"/>
</dbReference>
<dbReference type="InterPro" id="IPR006035">
    <property type="entry name" value="Ureohydrolase"/>
</dbReference>
<evidence type="ECO:0000313" key="6">
    <source>
        <dbReference type="Proteomes" id="UP000027186"/>
    </source>
</evidence>
<dbReference type="SUPFAM" id="SSF52768">
    <property type="entry name" value="Arginase/deacetylase"/>
    <property type="match status" value="1"/>
</dbReference>